<protein>
    <recommendedName>
        <fullName evidence="2">DUF7918 domain-containing protein</fullName>
    </recommendedName>
</protein>
<evidence type="ECO:0000313" key="4">
    <source>
        <dbReference type="Proteomes" id="UP000053477"/>
    </source>
</evidence>
<accession>A0A0H2RJP2</accession>
<dbReference type="EMBL" id="KQ086048">
    <property type="protein sequence ID" value="KLO09668.1"/>
    <property type="molecule type" value="Genomic_DNA"/>
</dbReference>
<evidence type="ECO:0000256" key="1">
    <source>
        <dbReference type="SAM" id="MobiDB-lite"/>
    </source>
</evidence>
<dbReference type="AlphaFoldDB" id="A0A0H2RJP2"/>
<name>A0A0H2RJP2_9AGAM</name>
<dbReference type="OrthoDB" id="3364132at2759"/>
<dbReference type="PANTHER" id="PTHR36223:SF1">
    <property type="entry name" value="TRANSCRIPTION ELONGATION FACTOR EAF N-TERMINAL DOMAIN-CONTAINING PROTEIN"/>
    <property type="match status" value="1"/>
</dbReference>
<evidence type="ECO:0000313" key="3">
    <source>
        <dbReference type="EMBL" id="KLO09668.1"/>
    </source>
</evidence>
<feature type="domain" description="DUF7918" evidence="2">
    <location>
        <begin position="150"/>
        <end position="247"/>
    </location>
</feature>
<gene>
    <name evidence="3" type="ORF">SCHPADRAFT_892905</name>
</gene>
<dbReference type="Proteomes" id="UP000053477">
    <property type="component" value="Unassembled WGS sequence"/>
</dbReference>
<dbReference type="Pfam" id="PF25534">
    <property type="entry name" value="DUF7918"/>
    <property type="match status" value="1"/>
</dbReference>
<evidence type="ECO:0000259" key="2">
    <source>
        <dbReference type="Pfam" id="PF25534"/>
    </source>
</evidence>
<feature type="region of interest" description="Disordered" evidence="1">
    <location>
        <begin position="248"/>
        <end position="278"/>
    </location>
</feature>
<organism evidence="3 4">
    <name type="scientific">Schizopora paradoxa</name>
    <dbReference type="NCBI Taxonomy" id="27342"/>
    <lineage>
        <taxon>Eukaryota</taxon>
        <taxon>Fungi</taxon>
        <taxon>Dikarya</taxon>
        <taxon>Basidiomycota</taxon>
        <taxon>Agaricomycotina</taxon>
        <taxon>Agaricomycetes</taxon>
        <taxon>Hymenochaetales</taxon>
        <taxon>Schizoporaceae</taxon>
        <taxon>Schizopora</taxon>
    </lineage>
</organism>
<proteinExistence type="predicted"/>
<reference evidence="3 4" key="1">
    <citation type="submission" date="2015-04" db="EMBL/GenBank/DDBJ databases">
        <title>Complete genome sequence of Schizopora paradoxa KUC8140, a cosmopolitan wood degrader in East Asia.</title>
        <authorList>
            <consortium name="DOE Joint Genome Institute"/>
            <person name="Min B."/>
            <person name="Park H."/>
            <person name="Jang Y."/>
            <person name="Kim J.-J."/>
            <person name="Kim K.H."/>
            <person name="Pangilinan J."/>
            <person name="Lipzen A."/>
            <person name="Riley R."/>
            <person name="Grigoriev I.V."/>
            <person name="Spatafora J.W."/>
            <person name="Choi I.-G."/>
        </authorList>
    </citation>
    <scope>NUCLEOTIDE SEQUENCE [LARGE SCALE GENOMIC DNA]</scope>
    <source>
        <strain evidence="3 4">KUC8140</strain>
    </source>
</reference>
<sequence length="354" mass="41017">MPTYNEFGAWVKVGGPRRRMLEYDTRVEDVRSTICYIASETGEKFTVCWRVPDDTVSYLVNLFIDGEFIDDCLTFGNGKRSGNFKGVWTGTKKKNPFMFSDITYESIGKCFNLIHHCQFISSRLGLLAEEYRPKDEDVTHGGAIENRPDNTLGIIVVEMYEVQVIDGYKRRAIEKTDKAKFAEKPKQIPEAKLNILTHTVGIAEESFRDRRPEICSFQECEEPKPVYCFEFHYRSEQLLRAQGILPKAEDTRRSPRKRKPLHDLVSMPPTKRERTAESEAEVELALIPREEDFPVKAETVPNMLPEVDEVEMIHPASKMTEREISTRLENINNEQYAIEEHRRQLESERELLDA</sequence>
<dbReference type="PANTHER" id="PTHR36223">
    <property type="entry name" value="BETA-LACTAMASE-TYPE TRANSPEPTIDASE FOLD DOMAIN CONTAINING PROTEIN"/>
    <property type="match status" value="1"/>
</dbReference>
<dbReference type="InterPro" id="IPR057678">
    <property type="entry name" value="DUF7918"/>
</dbReference>
<dbReference type="InParanoid" id="A0A0H2RJP2"/>
<keyword evidence="4" id="KW-1185">Reference proteome</keyword>